<name>A0A561DXZ6_9BACI</name>
<dbReference type="SUPFAM" id="SSF52266">
    <property type="entry name" value="SGNH hydrolase"/>
    <property type="match status" value="1"/>
</dbReference>
<comment type="caution">
    <text evidence="3">The sequence shown here is derived from an EMBL/GenBank/DDBJ whole genome shotgun (WGS) entry which is preliminary data.</text>
</comment>
<feature type="transmembrane region" description="Helical" evidence="1">
    <location>
        <begin position="7"/>
        <end position="24"/>
    </location>
</feature>
<dbReference type="Pfam" id="PF13472">
    <property type="entry name" value="Lipase_GDSL_2"/>
    <property type="match status" value="1"/>
</dbReference>
<keyword evidence="1" id="KW-0812">Transmembrane</keyword>
<sequence>MKLLKYLICLVLLIGVGTSIWIYYPHYQLYQMKKHTVKASQTDNQVSYLTYFKNTKDDTLHHLALGDSIIRGVGAGQSENMVTQFSNLLSGQTHKKIESDNQGINGITSSELNQLVQTGKFDDSIKQADIITINVGGNDIIHAAKGLDLQSVFQTYDELQATFTKNLTDITSRVTKLNPNATVVLLELYNPLSPDNQMYALADKLLPKWNVHIYETSNRLPSSIVIETTKVINGEHLQNLSVDGVHPNLAGYTAISEQMMYQFKHQYRKTAA</sequence>
<reference evidence="3 4" key="1">
    <citation type="submission" date="2019-06" db="EMBL/GenBank/DDBJ databases">
        <title>Sorghum-associated microbial communities from plants grown in Nebraska, USA.</title>
        <authorList>
            <person name="Schachtman D."/>
        </authorList>
    </citation>
    <scope>NUCLEOTIDE SEQUENCE [LARGE SCALE GENOMIC DNA]</scope>
    <source>
        <strain evidence="3 4">2482</strain>
    </source>
</reference>
<dbReference type="InterPro" id="IPR013830">
    <property type="entry name" value="SGNH_hydro"/>
</dbReference>
<dbReference type="PANTHER" id="PTHR30383:SF27">
    <property type="entry name" value="SPORE GERMINATION LIPASE LIPC"/>
    <property type="match status" value="1"/>
</dbReference>
<protein>
    <submittedName>
        <fullName evidence="3">Lysophospholipase L1-like esterase</fullName>
    </submittedName>
</protein>
<evidence type="ECO:0000313" key="3">
    <source>
        <dbReference type="EMBL" id="TWE08238.1"/>
    </source>
</evidence>
<dbReference type="Gene3D" id="3.40.50.1110">
    <property type="entry name" value="SGNH hydrolase"/>
    <property type="match status" value="1"/>
</dbReference>
<proteinExistence type="predicted"/>
<dbReference type="InterPro" id="IPR036514">
    <property type="entry name" value="SGNH_hydro_sf"/>
</dbReference>
<keyword evidence="1" id="KW-0472">Membrane</keyword>
<dbReference type="GO" id="GO:0004622">
    <property type="term" value="F:phosphatidylcholine lysophospholipase activity"/>
    <property type="evidence" value="ECO:0007669"/>
    <property type="project" value="TreeGrafter"/>
</dbReference>
<dbReference type="EMBL" id="VIVN01000001">
    <property type="protein sequence ID" value="TWE08238.1"/>
    <property type="molecule type" value="Genomic_DNA"/>
</dbReference>
<gene>
    <name evidence="3" type="ORF">FB550_101254</name>
</gene>
<dbReference type="Proteomes" id="UP000319671">
    <property type="component" value="Unassembled WGS sequence"/>
</dbReference>
<keyword evidence="4" id="KW-1185">Reference proteome</keyword>
<organism evidence="3 4">
    <name type="scientific">Neobacillus bataviensis</name>
    <dbReference type="NCBI Taxonomy" id="220685"/>
    <lineage>
        <taxon>Bacteria</taxon>
        <taxon>Bacillati</taxon>
        <taxon>Bacillota</taxon>
        <taxon>Bacilli</taxon>
        <taxon>Bacillales</taxon>
        <taxon>Bacillaceae</taxon>
        <taxon>Neobacillus</taxon>
    </lineage>
</organism>
<evidence type="ECO:0000313" key="4">
    <source>
        <dbReference type="Proteomes" id="UP000319671"/>
    </source>
</evidence>
<evidence type="ECO:0000259" key="2">
    <source>
        <dbReference type="Pfam" id="PF13472"/>
    </source>
</evidence>
<accession>A0A561DXZ6</accession>
<dbReference type="InterPro" id="IPR051532">
    <property type="entry name" value="Ester_Hydrolysis_Enzymes"/>
</dbReference>
<evidence type="ECO:0000256" key="1">
    <source>
        <dbReference type="SAM" id="Phobius"/>
    </source>
</evidence>
<keyword evidence="1" id="KW-1133">Transmembrane helix</keyword>
<dbReference type="AlphaFoldDB" id="A0A561DXZ6"/>
<dbReference type="RefSeq" id="WP_186446319.1">
    <property type="nucleotide sequence ID" value="NZ_VIVN01000001.1"/>
</dbReference>
<dbReference type="PANTHER" id="PTHR30383">
    <property type="entry name" value="THIOESTERASE 1/PROTEASE 1/LYSOPHOSPHOLIPASE L1"/>
    <property type="match status" value="1"/>
</dbReference>
<feature type="domain" description="SGNH hydrolase-type esterase" evidence="2">
    <location>
        <begin position="64"/>
        <end position="253"/>
    </location>
</feature>